<name>A0A5J9TFP1_9POAL</name>
<feature type="transmembrane region" description="Helical" evidence="1">
    <location>
        <begin position="226"/>
        <end position="243"/>
    </location>
</feature>
<dbReference type="PANTHER" id="PTHR11011:SF75">
    <property type="entry name" value="FATTY ACYL-COA REDUCTASE"/>
    <property type="match status" value="1"/>
</dbReference>
<dbReference type="GO" id="GO:0035336">
    <property type="term" value="P:long-chain fatty-acyl-CoA metabolic process"/>
    <property type="evidence" value="ECO:0007669"/>
    <property type="project" value="TreeGrafter"/>
</dbReference>
<dbReference type="InterPro" id="IPR026055">
    <property type="entry name" value="FAR"/>
</dbReference>
<keyword evidence="1" id="KW-0472">Membrane</keyword>
<reference evidence="2 3" key="1">
    <citation type="journal article" date="2019" name="Sci. Rep.">
        <title>A high-quality genome of Eragrostis curvula grass provides insights into Poaceae evolution and supports new strategies to enhance forage quality.</title>
        <authorList>
            <person name="Carballo J."/>
            <person name="Santos B.A.C.M."/>
            <person name="Zappacosta D."/>
            <person name="Garbus I."/>
            <person name="Selva J.P."/>
            <person name="Gallo C.A."/>
            <person name="Diaz A."/>
            <person name="Albertini E."/>
            <person name="Caccamo M."/>
            <person name="Echenique V."/>
        </authorList>
    </citation>
    <scope>NUCLEOTIDE SEQUENCE [LARGE SCALE GENOMIC DNA]</scope>
    <source>
        <strain evidence="3">cv. Victoria</strain>
        <tissue evidence="2">Leaf</tissue>
    </source>
</reference>
<feature type="non-terminal residue" evidence="2">
    <location>
        <position position="1"/>
    </location>
</feature>
<dbReference type="Proteomes" id="UP000324897">
    <property type="component" value="Chromosome 3"/>
</dbReference>
<gene>
    <name evidence="2" type="ORF">EJB05_43747</name>
</gene>
<keyword evidence="1" id="KW-1133">Transmembrane helix</keyword>
<comment type="caution">
    <text evidence="2">The sequence shown here is derived from an EMBL/GenBank/DDBJ whole genome shotgun (WGS) entry which is preliminary data.</text>
</comment>
<sequence length="271" mass="30966">MAIRCNKLQIGGDHLWQSTRIAYVTGEKEGLLLEKPLQMVMKHDCYLDIEAERELANEVKAKHKMAHSGADNSQQLEKVTMKDLGFKRTMDALIVAYYEQKLPCFMGNAILDAIPGDMVVNAAMVAMATHNGDAGTQVVYHVTSSLQNPLSCHLLAESTYGYVLINPPAKIEGWTTRYKRPLLFSRHGYFHAYMLLVYKIPLQMLYAVNILLGGLFSEKHNKLNRSFNQFMLVAKFYTPYVFFKGRWRHYLLNTHIPAVLKFSRMKKEGKA</sequence>
<dbReference type="OrthoDB" id="693189at2759"/>
<dbReference type="Gramene" id="TVU10233">
    <property type="protein sequence ID" value="TVU10233"/>
    <property type="gene ID" value="EJB05_43747"/>
</dbReference>
<proteinExistence type="predicted"/>
<dbReference type="AlphaFoldDB" id="A0A5J9TFP1"/>
<keyword evidence="3" id="KW-1185">Reference proteome</keyword>
<accession>A0A5J9TFP1</accession>
<dbReference type="EMBL" id="RWGY01000039">
    <property type="protein sequence ID" value="TVU10233.1"/>
    <property type="molecule type" value="Genomic_DNA"/>
</dbReference>
<evidence type="ECO:0000256" key="1">
    <source>
        <dbReference type="SAM" id="Phobius"/>
    </source>
</evidence>
<keyword evidence="1" id="KW-0812">Transmembrane</keyword>
<evidence type="ECO:0008006" key="4">
    <source>
        <dbReference type="Google" id="ProtNLM"/>
    </source>
</evidence>
<feature type="transmembrane region" description="Helical" evidence="1">
    <location>
        <begin position="188"/>
        <end position="206"/>
    </location>
</feature>
<dbReference type="PANTHER" id="PTHR11011">
    <property type="entry name" value="MALE STERILITY PROTEIN 2-RELATED"/>
    <property type="match status" value="1"/>
</dbReference>
<dbReference type="GO" id="GO:0080019">
    <property type="term" value="F:alcohol-forming very long-chain fatty acyl-CoA reductase activity"/>
    <property type="evidence" value="ECO:0007669"/>
    <property type="project" value="InterPro"/>
</dbReference>
<evidence type="ECO:0000313" key="3">
    <source>
        <dbReference type="Proteomes" id="UP000324897"/>
    </source>
</evidence>
<organism evidence="2 3">
    <name type="scientific">Eragrostis curvula</name>
    <name type="common">weeping love grass</name>
    <dbReference type="NCBI Taxonomy" id="38414"/>
    <lineage>
        <taxon>Eukaryota</taxon>
        <taxon>Viridiplantae</taxon>
        <taxon>Streptophyta</taxon>
        <taxon>Embryophyta</taxon>
        <taxon>Tracheophyta</taxon>
        <taxon>Spermatophyta</taxon>
        <taxon>Magnoliopsida</taxon>
        <taxon>Liliopsida</taxon>
        <taxon>Poales</taxon>
        <taxon>Poaceae</taxon>
        <taxon>PACMAD clade</taxon>
        <taxon>Chloridoideae</taxon>
        <taxon>Eragrostideae</taxon>
        <taxon>Eragrostidinae</taxon>
        <taxon>Eragrostis</taxon>
    </lineage>
</organism>
<protein>
    <recommendedName>
        <fullName evidence="4">Fatty acyl-CoA reductase</fullName>
    </recommendedName>
</protein>
<dbReference type="GO" id="GO:0010345">
    <property type="term" value="P:suberin biosynthetic process"/>
    <property type="evidence" value="ECO:0007669"/>
    <property type="project" value="TreeGrafter"/>
</dbReference>
<evidence type="ECO:0000313" key="2">
    <source>
        <dbReference type="EMBL" id="TVU10233.1"/>
    </source>
</evidence>